<accession>A0AAJ0DPV9</accession>
<evidence type="ECO:0000256" key="1">
    <source>
        <dbReference type="SAM" id="MobiDB-lite"/>
    </source>
</evidence>
<feature type="region of interest" description="Disordered" evidence="1">
    <location>
        <begin position="1"/>
        <end position="26"/>
    </location>
</feature>
<dbReference type="Proteomes" id="UP001271007">
    <property type="component" value="Unassembled WGS sequence"/>
</dbReference>
<proteinExistence type="predicted"/>
<dbReference type="Gene3D" id="3.10.450.50">
    <property type="match status" value="1"/>
</dbReference>
<dbReference type="AlphaFoldDB" id="A0AAJ0DPV9"/>
<dbReference type="EMBL" id="JAWDJX010000013">
    <property type="protein sequence ID" value="KAK3053989.1"/>
    <property type="molecule type" value="Genomic_DNA"/>
</dbReference>
<evidence type="ECO:0000313" key="2">
    <source>
        <dbReference type="EMBL" id="KAK3053989.1"/>
    </source>
</evidence>
<feature type="region of interest" description="Disordered" evidence="1">
    <location>
        <begin position="134"/>
        <end position="156"/>
    </location>
</feature>
<comment type="caution">
    <text evidence="2">The sequence shown here is derived from an EMBL/GenBank/DDBJ whole genome shotgun (WGS) entry which is preliminary data.</text>
</comment>
<dbReference type="SUPFAM" id="SSF54427">
    <property type="entry name" value="NTF2-like"/>
    <property type="match status" value="1"/>
</dbReference>
<gene>
    <name evidence="2" type="ORF">LTR09_004765</name>
</gene>
<reference evidence="2" key="1">
    <citation type="submission" date="2023-04" db="EMBL/GenBank/DDBJ databases">
        <title>Black Yeasts Isolated from many extreme environments.</title>
        <authorList>
            <person name="Coleine C."/>
            <person name="Stajich J.E."/>
            <person name="Selbmann L."/>
        </authorList>
    </citation>
    <scope>NUCLEOTIDE SEQUENCE</scope>
    <source>
        <strain evidence="2">CCFEE 5312</strain>
    </source>
</reference>
<organism evidence="2 3">
    <name type="scientific">Extremus antarcticus</name>
    <dbReference type="NCBI Taxonomy" id="702011"/>
    <lineage>
        <taxon>Eukaryota</taxon>
        <taxon>Fungi</taxon>
        <taxon>Dikarya</taxon>
        <taxon>Ascomycota</taxon>
        <taxon>Pezizomycotina</taxon>
        <taxon>Dothideomycetes</taxon>
        <taxon>Dothideomycetidae</taxon>
        <taxon>Mycosphaerellales</taxon>
        <taxon>Extremaceae</taxon>
        <taxon>Extremus</taxon>
    </lineage>
</organism>
<sequence>MSSDPTTVKPTDGPPTIISTEQSPKEQKNIDLCKEYMSIAYSPSRNAGGSSVAHLCSEKAWFWAPSTFPGCETPMDYAESHAHVMRPYQGIEANGNHAKWSAAAIFEVEEGKIKSFTKDWDQKVMQIQLGWAPVKDSEDPRWNQTSLSYPEKSRMK</sequence>
<keyword evidence="3" id="KW-1185">Reference proteome</keyword>
<dbReference type="InterPro" id="IPR032710">
    <property type="entry name" value="NTF2-like_dom_sf"/>
</dbReference>
<evidence type="ECO:0000313" key="3">
    <source>
        <dbReference type="Proteomes" id="UP001271007"/>
    </source>
</evidence>
<protein>
    <submittedName>
        <fullName evidence="2">Uncharacterized protein</fullName>
    </submittedName>
</protein>
<name>A0AAJ0DPV9_9PEZI</name>